<organism evidence="6 7">
    <name type="scientific">Niveomyces insectorum RCEF 264</name>
    <dbReference type="NCBI Taxonomy" id="1081102"/>
    <lineage>
        <taxon>Eukaryota</taxon>
        <taxon>Fungi</taxon>
        <taxon>Dikarya</taxon>
        <taxon>Ascomycota</taxon>
        <taxon>Pezizomycotina</taxon>
        <taxon>Sordariomycetes</taxon>
        <taxon>Hypocreomycetidae</taxon>
        <taxon>Hypocreales</taxon>
        <taxon>Cordycipitaceae</taxon>
        <taxon>Niveomyces</taxon>
    </lineage>
</organism>
<comment type="caution">
    <text evidence="6">The sequence shown here is derived from an EMBL/GenBank/DDBJ whole genome shotgun (WGS) entry which is preliminary data.</text>
</comment>
<dbReference type="PANTHER" id="PTHR11365">
    <property type="entry name" value="5-OXOPROLINASE RELATED"/>
    <property type="match status" value="1"/>
</dbReference>
<name>A0A167M8Z2_9HYPO</name>
<dbReference type="GO" id="GO:0017168">
    <property type="term" value="F:5-oxoprolinase (ATP-hydrolyzing) activity"/>
    <property type="evidence" value="ECO:0007669"/>
    <property type="project" value="TreeGrafter"/>
</dbReference>
<comment type="similarity">
    <text evidence="1">Belongs to the oxoprolinase family.</text>
</comment>
<dbReference type="GO" id="GO:0006749">
    <property type="term" value="P:glutathione metabolic process"/>
    <property type="evidence" value="ECO:0007669"/>
    <property type="project" value="TreeGrafter"/>
</dbReference>
<dbReference type="OrthoDB" id="3643at2759"/>
<feature type="domain" description="Hydantoinase A/oxoprolinase" evidence="2">
    <location>
        <begin position="251"/>
        <end position="547"/>
    </location>
</feature>
<evidence type="ECO:0000259" key="2">
    <source>
        <dbReference type="Pfam" id="PF01968"/>
    </source>
</evidence>
<dbReference type="InterPro" id="IPR003692">
    <property type="entry name" value="Hydantoinase_B"/>
</dbReference>
<sequence length="1316" mass="141501">MGEQIPHPASTAAVDGPSSSLGGQIKVYIDRGGTFTDCIGVVPGQADIVIKLLSVDPANYSDAPTEGIRRILEKATGQPVPRNVPLDTSRIASIRMGTTVATNALLERKGERSALLITKGFGELLKIGHQTRSHLFDLDIKKADVLYARSIEIDERVTIDVPLARNKDIGTTVQGLSGDTVRILTPLPEADVTRDLLDLWNDGFRSIAVCLAHSYTFPQHELRVAELARAIGFTHISLSSQLTPMVKLVPRGMSATADAYLTPTVRRYIDGFNKGFAGNLATAEGTRCQFMQSDGGLVDFKRFSGLRAILSGPAGGVVGYAKTTYDPQDGVPVIGFDMGGTSTDVSRYAGRFEHVFETTTAGITIQSPQLDINTVAAGGGSILFWKNGLFVVGPESAGAHPGPACYRKGGPLTVTDANLFLGRLLPDYFPKIFGPSEDQPLDTEVVASKFNELTKKVNAETGNAFTPEEVAIGFLNVANEGMCRPIRSLTEGRGYDARNHRLAVFGGAGGQHACAIARTLHIDTVVIHKYSSILSAHGMALAEVVHEALEPCAETYTVASLAHLRARLDALQQKCTQELLEQGFTQKHLRHERYLNMRYRGTDTSLMILEPVDGDFEQAFLQRHLIEFSFTVPGRPILVDDVRVRGMALDGTADEQTNFVAEMAHAAAHATPVAADASVTEAPVYFTDTGRVDTPVYPLENLTSGTTVAGPAIILDATQTIVVVPGATVTVLRNHVVISVGEKAPKVVKEIQDSDVIDPIQLSVFGHRFMSIAEQMGRTLQKTSVSLNIKERLDFSCAIFGPQGNLVANGSMQNAVRYQHEVNLGKLKPGDVLVTNHPDAGGTHLPDITVVTPVFDDAGKEIVFYTASRGHHRDIGGLGGISGNPACTSLEQEGALIKSFKLCSEGRFDEGGITKILVEDPAQYPGCVGSNSIYDNLSDLKAQIAANQRGSLLIQELFVEYGARTVQRYMAAIQNTAELAVRKYLKAVAQMRPEPLTAVDYLDDGTEIHLTVRIDAATGSADFDFTGTDPETYGNRNAPKSLVYSAIIYALRAMIHEDIPLNQGCLAPTNIIIPDNTVLSPSCGAAVYTGNSLTSQRLTDVVFKAFETCAASQGCMNSVQMYGGEKAKEGEPFQGYTFMYGETICGGSGAGPTWNGVSAVHTNMTNTRVSDLEILEKRYPVLVKQFSIRHDSNGTGAHPGGNGAIRAFEARAPMTFSLSSERRTHRPYGMAGGGPGKSGRNLALLYLPDNKTRWVNVGGKGIVKLNAGEQLWVHTPGGGGWGPEEERLTNGVVDKKPQYWRGTGSLHTFAATQNEG</sequence>
<dbReference type="PANTHER" id="PTHR11365:SF26">
    <property type="entry name" value="5-OXOPROLINASE"/>
    <property type="match status" value="1"/>
</dbReference>
<feature type="domain" description="Hydantoinase B/oxoprolinase" evidence="3">
    <location>
        <begin position="758"/>
        <end position="1283"/>
    </location>
</feature>
<dbReference type="GO" id="GO:0005829">
    <property type="term" value="C:cytosol"/>
    <property type="evidence" value="ECO:0007669"/>
    <property type="project" value="TreeGrafter"/>
</dbReference>
<evidence type="ECO:0000313" key="7">
    <source>
        <dbReference type="Proteomes" id="UP000076874"/>
    </source>
</evidence>
<accession>A0A167M8Z2</accession>
<keyword evidence="7" id="KW-1185">Reference proteome</keyword>
<dbReference type="Pfam" id="PF19278">
    <property type="entry name" value="Hydant_A_C"/>
    <property type="match status" value="1"/>
</dbReference>
<evidence type="ECO:0000256" key="1">
    <source>
        <dbReference type="ARBA" id="ARBA00010403"/>
    </source>
</evidence>
<evidence type="ECO:0000259" key="4">
    <source>
        <dbReference type="Pfam" id="PF05378"/>
    </source>
</evidence>
<reference evidence="6 7" key="1">
    <citation type="journal article" date="2016" name="Genome Biol. Evol.">
        <title>Divergent and convergent evolution of fungal pathogenicity.</title>
        <authorList>
            <person name="Shang Y."/>
            <person name="Xiao G."/>
            <person name="Zheng P."/>
            <person name="Cen K."/>
            <person name="Zhan S."/>
            <person name="Wang C."/>
        </authorList>
    </citation>
    <scope>NUCLEOTIDE SEQUENCE [LARGE SCALE GENOMIC DNA]</scope>
    <source>
        <strain evidence="6 7">RCEF 264</strain>
    </source>
</reference>
<dbReference type="STRING" id="1081102.A0A167M8Z2"/>
<evidence type="ECO:0000259" key="3">
    <source>
        <dbReference type="Pfam" id="PF02538"/>
    </source>
</evidence>
<evidence type="ECO:0000313" key="6">
    <source>
        <dbReference type="EMBL" id="OAA54079.1"/>
    </source>
</evidence>
<feature type="domain" description="Acetophenone carboxylase-like C-terminal" evidence="5">
    <location>
        <begin position="645"/>
        <end position="737"/>
    </location>
</feature>
<dbReference type="InterPro" id="IPR008040">
    <property type="entry name" value="Hydant_A_N"/>
</dbReference>
<dbReference type="InterPro" id="IPR045079">
    <property type="entry name" value="Oxoprolinase-like"/>
</dbReference>
<feature type="domain" description="Hydantoinase/oxoprolinase N-terminal" evidence="4">
    <location>
        <begin position="26"/>
        <end position="231"/>
    </location>
</feature>
<dbReference type="Pfam" id="PF01968">
    <property type="entry name" value="Hydantoinase_A"/>
    <property type="match status" value="1"/>
</dbReference>
<proteinExistence type="inferred from homology"/>
<dbReference type="Pfam" id="PF02538">
    <property type="entry name" value="Hydantoinase_B"/>
    <property type="match status" value="1"/>
</dbReference>
<gene>
    <name evidence="6" type="ORF">SPI_09013</name>
</gene>
<dbReference type="Pfam" id="PF05378">
    <property type="entry name" value="Hydant_A_N"/>
    <property type="match status" value="1"/>
</dbReference>
<dbReference type="InterPro" id="IPR002821">
    <property type="entry name" value="Hydantoinase_A"/>
</dbReference>
<evidence type="ECO:0000259" key="5">
    <source>
        <dbReference type="Pfam" id="PF19278"/>
    </source>
</evidence>
<protein>
    <submittedName>
        <fullName evidence="6">Hydantoinase B/oxoprolinase</fullName>
    </submittedName>
</protein>
<dbReference type="InterPro" id="IPR049517">
    <property type="entry name" value="ACX-like_C"/>
</dbReference>
<dbReference type="Proteomes" id="UP000076874">
    <property type="component" value="Unassembled WGS sequence"/>
</dbReference>
<dbReference type="EMBL" id="AZHD01000025">
    <property type="protein sequence ID" value="OAA54079.1"/>
    <property type="molecule type" value="Genomic_DNA"/>
</dbReference>